<evidence type="ECO:0000256" key="1">
    <source>
        <dbReference type="SAM" id="SignalP"/>
    </source>
</evidence>
<evidence type="ECO:0000313" key="3">
    <source>
        <dbReference type="Proteomes" id="UP001199528"/>
    </source>
</evidence>
<dbReference type="EMBL" id="CP085083">
    <property type="protein sequence ID" value="WDZ50952.1"/>
    <property type="molecule type" value="Genomic_DNA"/>
</dbReference>
<proteinExistence type="predicted"/>
<dbReference type="AlphaFoldDB" id="A0AAJ6NIR0"/>
<evidence type="ECO:0008006" key="4">
    <source>
        <dbReference type="Google" id="ProtNLM"/>
    </source>
</evidence>
<feature type="signal peptide" evidence="1">
    <location>
        <begin position="1"/>
        <end position="23"/>
    </location>
</feature>
<reference evidence="2" key="1">
    <citation type="journal article" date="2022" name="Front Environ Sci">
        <title>Complete genome sequence analysis of a novel alkane-degrading bacterial strain, Acinetobacter vivianii KJ-1, and its diesel degradation ability.</title>
        <authorList>
            <person name="Zhang Y."/>
            <person name="Song F."/>
            <person name="Wang J."/>
            <person name="Zhao Q."/>
            <person name="Zheng L."/>
            <person name="Wang Z."/>
            <person name="Zhang X."/>
            <person name="Gao Y."/>
            <person name="Chen G."/>
            <person name="Huang Y."/>
        </authorList>
    </citation>
    <scope>NUCLEOTIDE SEQUENCE</scope>
    <source>
        <strain evidence="2">KJ-1</strain>
    </source>
</reference>
<feature type="chain" id="PRO_5042561056" description="Lipoprotein" evidence="1">
    <location>
        <begin position="24"/>
        <end position="239"/>
    </location>
</feature>
<dbReference type="KEGG" id="aviv:LF296_16895"/>
<dbReference type="PROSITE" id="PS51257">
    <property type="entry name" value="PROKAR_LIPOPROTEIN"/>
    <property type="match status" value="1"/>
</dbReference>
<name>A0AAJ6NIR0_9GAMM</name>
<protein>
    <recommendedName>
        <fullName evidence="4">Lipoprotein</fullName>
    </recommendedName>
</protein>
<gene>
    <name evidence="2" type="ORF">LF296_16895</name>
</gene>
<keyword evidence="1" id="KW-0732">Signal</keyword>
<dbReference type="Proteomes" id="UP001199528">
    <property type="component" value="Chromosome"/>
</dbReference>
<organism evidence="2 3">
    <name type="scientific">Acinetobacter vivianii</name>
    <dbReference type="NCBI Taxonomy" id="1776742"/>
    <lineage>
        <taxon>Bacteria</taxon>
        <taxon>Pseudomonadati</taxon>
        <taxon>Pseudomonadota</taxon>
        <taxon>Gammaproteobacteria</taxon>
        <taxon>Moraxellales</taxon>
        <taxon>Moraxellaceae</taxon>
        <taxon>Acinetobacter</taxon>
    </lineage>
</organism>
<dbReference type="RefSeq" id="WP_272655004.1">
    <property type="nucleotide sequence ID" value="NZ_CP085083.1"/>
</dbReference>
<accession>A0AAJ6NIR0</accession>
<sequence>MRFNGLNQNILIFSLCSSLFLTACTTNRVGDSTRDIFTKYDTGHEWITVLEDDVVAFGKPATALPDEPADSIVIAGKQYSYVINKGGSGLVQLISQLNPEYIKIDRDLDFNAPAQDSPRFYGNFRFSYTPPNGKLNDKEVALFKQYGVQPCSCLENIRPATFDLRLEGKVYPAANNLDKLTPLSKPYHVKIQYLHYKSGTVKRSNKEIMQQLPLLPLAVAFDVIALPFQAIGLTNEVWK</sequence>
<evidence type="ECO:0000313" key="2">
    <source>
        <dbReference type="EMBL" id="WDZ50952.1"/>
    </source>
</evidence>
<reference evidence="2" key="2">
    <citation type="submission" date="2023-02" db="EMBL/GenBank/DDBJ databases">
        <authorList>
            <person name="Huang Y."/>
            <person name="Zhang Y."/>
            <person name="Zhang T."/>
            <person name="Wang J."/>
        </authorList>
    </citation>
    <scope>NUCLEOTIDE SEQUENCE</scope>
    <source>
        <strain evidence="2">KJ-1</strain>
    </source>
</reference>